<dbReference type="EMBL" id="KV907498">
    <property type="protein sequence ID" value="OOF96348.1"/>
    <property type="molecule type" value="Genomic_DNA"/>
</dbReference>
<protein>
    <submittedName>
        <fullName evidence="1">Uncharacterized protein</fullName>
    </submittedName>
</protein>
<evidence type="ECO:0000313" key="2">
    <source>
        <dbReference type="Proteomes" id="UP000188318"/>
    </source>
</evidence>
<evidence type="ECO:0000313" key="1">
    <source>
        <dbReference type="EMBL" id="OOF96348.1"/>
    </source>
</evidence>
<proteinExistence type="predicted"/>
<organism evidence="1 2">
    <name type="scientific">Aspergillus carbonarius (strain ITEM 5010)</name>
    <dbReference type="NCBI Taxonomy" id="602072"/>
    <lineage>
        <taxon>Eukaryota</taxon>
        <taxon>Fungi</taxon>
        <taxon>Dikarya</taxon>
        <taxon>Ascomycota</taxon>
        <taxon>Pezizomycotina</taxon>
        <taxon>Eurotiomycetes</taxon>
        <taxon>Eurotiomycetidae</taxon>
        <taxon>Eurotiales</taxon>
        <taxon>Aspergillaceae</taxon>
        <taxon>Aspergillus</taxon>
        <taxon>Aspergillus subgen. Circumdati</taxon>
    </lineage>
</organism>
<sequence length="57" mass="6720">MCCPVFMFSRIKWVQGEEIVISITWSTTSIDCQYTFFANHRLDLTWHPLGHHDALVH</sequence>
<dbReference type="VEuPathDB" id="FungiDB:ASPCADRAFT_206538"/>
<keyword evidence="2" id="KW-1185">Reference proteome</keyword>
<dbReference type="Proteomes" id="UP000188318">
    <property type="component" value="Unassembled WGS sequence"/>
</dbReference>
<gene>
    <name evidence="1" type="ORF">ASPCADRAFT_206538</name>
</gene>
<accession>A0A1R3RPE7</accession>
<dbReference type="AlphaFoldDB" id="A0A1R3RPE7"/>
<name>A0A1R3RPE7_ASPC5</name>
<reference evidence="2" key="1">
    <citation type="journal article" date="2017" name="Genome Biol.">
        <title>Comparative genomics reveals high biological diversity and specific adaptations in the industrially and medically important fungal genus Aspergillus.</title>
        <authorList>
            <person name="de Vries R.P."/>
            <person name="Riley R."/>
            <person name="Wiebenga A."/>
            <person name="Aguilar-Osorio G."/>
            <person name="Amillis S."/>
            <person name="Uchima C.A."/>
            <person name="Anderluh G."/>
            <person name="Asadollahi M."/>
            <person name="Askin M."/>
            <person name="Barry K."/>
            <person name="Battaglia E."/>
            <person name="Bayram O."/>
            <person name="Benocci T."/>
            <person name="Braus-Stromeyer S.A."/>
            <person name="Caldana C."/>
            <person name="Canovas D."/>
            <person name="Cerqueira G.C."/>
            <person name="Chen F."/>
            <person name="Chen W."/>
            <person name="Choi C."/>
            <person name="Clum A."/>
            <person name="Dos Santos R.A."/>
            <person name="Damasio A.R."/>
            <person name="Diallinas G."/>
            <person name="Emri T."/>
            <person name="Fekete E."/>
            <person name="Flipphi M."/>
            <person name="Freyberg S."/>
            <person name="Gallo A."/>
            <person name="Gournas C."/>
            <person name="Habgood R."/>
            <person name="Hainaut M."/>
            <person name="Harispe M.L."/>
            <person name="Henrissat B."/>
            <person name="Hilden K.S."/>
            <person name="Hope R."/>
            <person name="Hossain A."/>
            <person name="Karabika E."/>
            <person name="Karaffa L."/>
            <person name="Karanyi Z."/>
            <person name="Krasevec N."/>
            <person name="Kuo A."/>
            <person name="Kusch H."/>
            <person name="LaButti K."/>
            <person name="Lagendijk E.L."/>
            <person name="Lapidus A."/>
            <person name="Levasseur A."/>
            <person name="Lindquist E."/>
            <person name="Lipzen A."/>
            <person name="Logrieco A.F."/>
            <person name="MacCabe A."/>
            <person name="Maekelae M.R."/>
            <person name="Malavazi I."/>
            <person name="Melin P."/>
            <person name="Meyer V."/>
            <person name="Mielnichuk N."/>
            <person name="Miskei M."/>
            <person name="Molnar A.P."/>
            <person name="Mule G."/>
            <person name="Ngan C.Y."/>
            <person name="Orejas M."/>
            <person name="Orosz E."/>
            <person name="Ouedraogo J.P."/>
            <person name="Overkamp K.M."/>
            <person name="Park H.-S."/>
            <person name="Perrone G."/>
            <person name="Piumi F."/>
            <person name="Punt P.J."/>
            <person name="Ram A.F."/>
            <person name="Ramon A."/>
            <person name="Rauscher S."/>
            <person name="Record E."/>
            <person name="Riano-Pachon D.M."/>
            <person name="Robert V."/>
            <person name="Roehrig J."/>
            <person name="Ruller R."/>
            <person name="Salamov A."/>
            <person name="Salih N.S."/>
            <person name="Samson R.A."/>
            <person name="Sandor E."/>
            <person name="Sanguinetti M."/>
            <person name="Schuetze T."/>
            <person name="Sepcic K."/>
            <person name="Shelest E."/>
            <person name="Sherlock G."/>
            <person name="Sophianopoulou V."/>
            <person name="Squina F.M."/>
            <person name="Sun H."/>
            <person name="Susca A."/>
            <person name="Todd R.B."/>
            <person name="Tsang A."/>
            <person name="Unkles S.E."/>
            <person name="van de Wiele N."/>
            <person name="van Rossen-Uffink D."/>
            <person name="Oliveira J.V."/>
            <person name="Vesth T.C."/>
            <person name="Visser J."/>
            <person name="Yu J.-H."/>
            <person name="Zhou M."/>
            <person name="Andersen M.R."/>
            <person name="Archer D.B."/>
            <person name="Baker S.E."/>
            <person name="Benoit I."/>
            <person name="Brakhage A.A."/>
            <person name="Braus G.H."/>
            <person name="Fischer R."/>
            <person name="Frisvad J.C."/>
            <person name="Goldman G.H."/>
            <person name="Houbraken J."/>
            <person name="Oakley B."/>
            <person name="Pocsi I."/>
            <person name="Scazzocchio C."/>
            <person name="Seiboth B."/>
            <person name="vanKuyk P.A."/>
            <person name="Wortman J."/>
            <person name="Dyer P.S."/>
            <person name="Grigoriev I.V."/>
        </authorList>
    </citation>
    <scope>NUCLEOTIDE SEQUENCE [LARGE SCALE GENOMIC DNA]</scope>
    <source>
        <strain evidence="2">ITEM 5010</strain>
    </source>
</reference>